<dbReference type="CDD" id="cd02440">
    <property type="entry name" value="AdoMet_MTases"/>
    <property type="match status" value="1"/>
</dbReference>
<dbReference type="GO" id="GO:0005829">
    <property type="term" value="C:cytosol"/>
    <property type="evidence" value="ECO:0007669"/>
    <property type="project" value="TreeGrafter"/>
</dbReference>
<evidence type="ECO:0000256" key="1">
    <source>
        <dbReference type="ARBA" id="ARBA00007867"/>
    </source>
</evidence>
<feature type="binding site" evidence="5">
    <location>
        <position position="111"/>
    </location>
    <ligand>
        <name>S-methyl-5'-thioadenosine</name>
        <dbReference type="ChEBI" id="CHEBI:17509"/>
    </ligand>
</feature>
<dbReference type="InterPro" id="IPR030374">
    <property type="entry name" value="PABS"/>
</dbReference>
<dbReference type="InterPro" id="IPR001045">
    <property type="entry name" value="Spermi_synthase"/>
</dbReference>
<name>A0A6I6D7J3_9GAMM</name>
<dbReference type="InterPro" id="IPR029063">
    <property type="entry name" value="SAM-dependent_MTases_sf"/>
</dbReference>
<keyword evidence="4 5" id="KW-0620">Polyamine biosynthesis</keyword>
<dbReference type="Proteomes" id="UP000427716">
    <property type="component" value="Chromosome"/>
</dbReference>
<protein>
    <recommendedName>
        <fullName evidence="5">Polyamine aminopropyltransferase</fullName>
    </recommendedName>
    <alternativeName>
        <fullName evidence="5">Putrescine aminopropyltransferase</fullName>
        <shortName evidence="5">PAPT</shortName>
    </alternativeName>
    <alternativeName>
        <fullName evidence="5">Spermidine synthase</fullName>
        <shortName evidence="5">SPDS</shortName>
        <shortName evidence="5">SPDSY</shortName>
        <ecNumber evidence="5">2.5.1.16</ecNumber>
    </alternativeName>
</protein>
<feature type="binding site" evidence="5">
    <location>
        <position position="36"/>
    </location>
    <ligand>
        <name>S-methyl-5'-thioadenosine</name>
        <dbReference type="ChEBI" id="CHEBI:17509"/>
    </ligand>
</feature>
<evidence type="ECO:0000313" key="9">
    <source>
        <dbReference type="Proteomes" id="UP000427716"/>
    </source>
</evidence>
<dbReference type="KEGG" id="ghl:GM160_11585"/>
<dbReference type="Gene3D" id="3.40.50.150">
    <property type="entry name" value="Vaccinia Virus protein VP39"/>
    <property type="match status" value="1"/>
</dbReference>
<dbReference type="Pfam" id="PF17284">
    <property type="entry name" value="Spermine_synt_N"/>
    <property type="match status" value="1"/>
</dbReference>
<feature type="binding site" evidence="5">
    <location>
        <begin position="142"/>
        <end position="143"/>
    </location>
    <ligand>
        <name>S-methyl-5'-thioadenosine</name>
        <dbReference type="ChEBI" id="CHEBI:17509"/>
    </ligand>
</feature>
<evidence type="ECO:0000256" key="2">
    <source>
        <dbReference type="ARBA" id="ARBA00022679"/>
    </source>
</evidence>
<dbReference type="EMBL" id="CP046415">
    <property type="protein sequence ID" value="QGT79464.1"/>
    <property type="molecule type" value="Genomic_DNA"/>
</dbReference>
<evidence type="ECO:0000256" key="5">
    <source>
        <dbReference type="HAMAP-Rule" id="MF_00198"/>
    </source>
</evidence>
<dbReference type="PROSITE" id="PS51006">
    <property type="entry name" value="PABS_2"/>
    <property type="match status" value="1"/>
</dbReference>
<feature type="binding site" evidence="5">
    <location>
        <begin position="161"/>
        <end position="164"/>
    </location>
    <ligand>
        <name>spermidine</name>
        <dbReference type="ChEBI" id="CHEBI:57834"/>
    </ligand>
</feature>
<dbReference type="UniPathway" id="UPA00248">
    <property type="reaction ID" value="UER00314"/>
</dbReference>
<sequence length="283" mass="31558">MSGKHGEWVYETVEEMGARFGIRATEKLLDEQTPYQHLEVWRTERWGNLMLLDGVMMLSSLENYLYHEMMAHPALQTHPAPRNVVIIGGGDCGTLTEVLKHREVESVVQIDIDEAVTRAAERFFPELTAHNDDPRVSLRFEDGVAWMKNAPSASVDVIIVDSTDPIGPGTGLFGPDFLADCHRVLREDGIMVGQSESPFYHLPLMLDYHRAMKAAGFAERRSLLFPQPVYPGGSITGTLARKAGPLDELRPLADEVVTRYYSTALHRGLLATPPFMQEALGEV</sequence>
<evidence type="ECO:0000313" key="8">
    <source>
        <dbReference type="EMBL" id="QGT79464.1"/>
    </source>
</evidence>
<gene>
    <name evidence="5 8" type="primary">speE</name>
    <name evidence="8" type="ORF">GM160_11585</name>
</gene>
<accession>A0A6I6D7J3</accession>
<dbReference type="EC" id="2.5.1.16" evidence="5"/>
<dbReference type="NCBIfam" id="NF002010">
    <property type="entry name" value="PRK00811.1"/>
    <property type="match status" value="1"/>
</dbReference>
<dbReference type="PROSITE" id="PS01330">
    <property type="entry name" value="PABS_1"/>
    <property type="match status" value="1"/>
</dbReference>
<dbReference type="Gene3D" id="2.30.140.10">
    <property type="entry name" value="Spermidine synthase, tetramerisation domain"/>
    <property type="match status" value="1"/>
</dbReference>
<keyword evidence="2 5" id="KW-0808">Transferase</keyword>
<dbReference type="Pfam" id="PF01564">
    <property type="entry name" value="Spermine_synth"/>
    <property type="match status" value="1"/>
</dbReference>
<evidence type="ECO:0000256" key="4">
    <source>
        <dbReference type="ARBA" id="ARBA00023115"/>
    </source>
</evidence>
<dbReference type="GO" id="GO:0004766">
    <property type="term" value="F:spermidine synthase activity"/>
    <property type="evidence" value="ECO:0007669"/>
    <property type="project" value="UniProtKB-UniRule"/>
</dbReference>
<comment type="pathway">
    <text evidence="5">Amine and polyamine biosynthesis; spermidine biosynthesis; spermidine from putrescine: step 1/1.</text>
</comment>
<keyword evidence="9" id="KW-1185">Reference proteome</keyword>
<evidence type="ECO:0000256" key="3">
    <source>
        <dbReference type="ARBA" id="ARBA00023066"/>
    </source>
</evidence>
<evidence type="ECO:0000259" key="7">
    <source>
        <dbReference type="PROSITE" id="PS51006"/>
    </source>
</evidence>
<dbReference type="GO" id="GO:0008295">
    <property type="term" value="P:spermidine biosynthetic process"/>
    <property type="evidence" value="ECO:0007669"/>
    <property type="project" value="UniProtKB-UniRule"/>
</dbReference>
<organism evidence="8 9">
    <name type="scientific">Guyparkeria halophila</name>
    <dbReference type="NCBI Taxonomy" id="47960"/>
    <lineage>
        <taxon>Bacteria</taxon>
        <taxon>Pseudomonadati</taxon>
        <taxon>Pseudomonadota</taxon>
        <taxon>Gammaproteobacteria</taxon>
        <taxon>Chromatiales</taxon>
        <taxon>Thioalkalibacteraceae</taxon>
        <taxon>Guyparkeria</taxon>
    </lineage>
</organism>
<feature type="domain" description="PABS" evidence="7">
    <location>
        <begin position="6"/>
        <end position="242"/>
    </location>
</feature>
<dbReference type="RefSeq" id="WP_156575246.1">
    <property type="nucleotide sequence ID" value="NZ_CP046415.1"/>
</dbReference>
<reference evidence="8 9" key="1">
    <citation type="submission" date="2019-11" db="EMBL/GenBank/DDBJ databases">
        <authorList>
            <person name="Zhang J."/>
            <person name="Sun C."/>
        </authorList>
    </citation>
    <scope>NUCLEOTIDE SEQUENCE [LARGE SCALE GENOMIC DNA]</scope>
    <source>
        <strain evidence="9">sp2</strain>
    </source>
</reference>
<evidence type="ECO:0000256" key="6">
    <source>
        <dbReference type="PROSITE-ProRule" id="PRU00354"/>
    </source>
</evidence>
<comment type="subunit">
    <text evidence="5">Homodimer or homotetramer.</text>
</comment>
<dbReference type="InterPro" id="IPR037163">
    <property type="entry name" value="Spermidine_synt_N_sf"/>
</dbReference>
<comment type="function">
    <text evidence="5">Catalyzes the irreversible transfer of a propylamine group from the amino donor S-adenosylmethioninamine (decarboxy-AdoMet) to putrescine (1,4-diaminobutane) to yield spermidine.</text>
</comment>
<feature type="binding site" evidence="5">
    <location>
        <position position="91"/>
    </location>
    <ligand>
        <name>spermidine</name>
        <dbReference type="ChEBI" id="CHEBI:57834"/>
    </ligand>
</feature>
<dbReference type="AlphaFoldDB" id="A0A6I6D7J3"/>
<feature type="binding site" evidence="5">
    <location>
        <position position="67"/>
    </location>
    <ligand>
        <name>spermidine</name>
        <dbReference type="ChEBI" id="CHEBI:57834"/>
    </ligand>
</feature>
<comment type="catalytic activity">
    <reaction evidence="5">
        <text>S-adenosyl 3-(methylsulfanyl)propylamine + putrescine = S-methyl-5'-thioadenosine + spermidine + H(+)</text>
        <dbReference type="Rhea" id="RHEA:12721"/>
        <dbReference type="ChEBI" id="CHEBI:15378"/>
        <dbReference type="ChEBI" id="CHEBI:17509"/>
        <dbReference type="ChEBI" id="CHEBI:57443"/>
        <dbReference type="ChEBI" id="CHEBI:57834"/>
        <dbReference type="ChEBI" id="CHEBI:326268"/>
        <dbReference type="EC" id="2.5.1.16"/>
    </reaction>
</comment>
<dbReference type="PANTHER" id="PTHR11558:SF11">
    <property type="entry name" value="SPERMIDINE SYNTHASE"/>
    <property type="match status" value="1"/>
</dbReference>
<proteinExistence type="inferred from homology"/>
<dbReference type="PANTHER" id="PTHR11558">
    <property type="entry name" value="SPERMIDINE/SPERMINE SYNTHASE"/>
    <property type="match status" value="1"/>
</dbReference>
<comment type="similarity">
    <text evidence="1 5">Belongs to the spermidine/spermine synthase family.</text>
</comment>
<dbReference type="InterPro" id="IPR030373">
    <property type="entry name" value="PABS_CS"/>
</dbReference>
<feature type="active site" description="Proton acceptor" evidence="5 6">
    <location>
        <position position="161"/>
    </location>
</feature>
<dbReference type="HAMAP" id="MF_00198">
    <property type="entry name" value="Spermidine_synth"/>
    <property type="match status" value="1"/>
</dbReference>
<dbReference type="InterPro" id="IPR035246">
    <property type="entry name" value="Spermidine_synt_N"/>
</dbReference>
<keyword evidence="3 5" id="KW-0745">Spermidine biosynthesis</keyword>
<feature type="binding site" evidence="5">
    <location>
        <position position="168"/>
    </location>
    <ligand>
        <name>S-methyl-5'-thioadenosine</name>
        <dbReference type="ChEBI" id="CHEBI:17509"/>
    </ligand>
</feature>
<dbReference type="SUPFAM" id="SSF53335">
    <property type="entry name" value="S-adenosyl-L-methionine-dependent methyltransferases"/>
    <property type="match status" value="1"/>
</dbReference>